<proteinExistence type="predicted"/>
<dbReference type="PROSITE" id="PS50175">
    <property type="entry name" value="ASP_PROT_RETROV"/>
    <property type="match status" value="1"/>
</dbReference>
<accession>A0ABP1S1L2</accession>
<evidence type="ECO:0000313" key="4">
    <source>
        <dbReference type="EMBL" id="CAL8141431.1"/>
    </source>
</evidence>
<sequence length="425" mass="48106">MRWRPHGQKLSSKITEPGKRPEPESNHAVNLGEAQICRKQFSVNKLPYIEINILGQTIPALLDTGSSISIIGDELIEKVMEQNLPLREEKLKKLALCGAVEAALAVELDIEFPAGVRKHKFILLPNSIKYVLLGRDFIGAEDIGIFISKGGYTIGNDQYEVRPFTKAESLIPLSHTTDIENDTVRAESHVIEDRLEDFVISLDAKDQPESIPATVLFNWAREFEDEEEKEPEFEENLEPLLSGRLETILVPSELAEYKKEKLREIITSFDSLFSPIPGLCTLYTHRIDTGLSAPVKSRYCPMSKGKREAFDETFDELLELGSSMFSMKASFDPKYLLKFYGIVVPDYGTQTNAQHNVIETEEKHAVYEDFAMQVDSSEWEEAHGVIEQKESLGFQQKKELKRVFYSNTKTGTLKVTMLFPGYCSP</sequence>
<name>A0ABP1S1L2_9HEXA</name>
<keyword evidence="5" id="KW-1185">Reference proteome</keyword>
<dbReference type="InterPro" id="IPR021109">
    <property type="entry name" value="Peptidase_aspartic_dom_sf"/>
</dbReference>
<dbReference type="EMBL" id="CAXLJM020000146">
    <property type="protein sequence ID" value="CAL8141431.1"/>
    <property type="molecule type" value="Genomic_DNA"/>
</dbReference>
<dbReference type="SUPFAM" id="SSF50630">
    <property type="entry name" value="Acid proteases"/>
    <property type="match status" value="1"/>
</dbReference>
<feature type="domain" description="Peptidase A2" evidence="3">
    <location>
        <begin position="58"/>
        <end position="137"/>
    </location>
</feature>
<evidence type="ECO:0000259" key="3">
    <source>
        <dbReference type="PROSITE" id="PS50175"/>
    </source>
</evidence>
<dbReference type="PROSITE" id="PS00141">
    <property type="entry name" value="ASP_PROTEASE"/>
    <property type="match status" value="1"/>
</dbReference>
<dbReference type="InterPro" id="IPR001995">
    <property type="entry name" value="Peptidase_A2_cat"/>
</dbReference>
<gene>
    <name evidence="4" type="ORF">ODALV1_LOCUS28712</name>
</gene>
<dbReference type="InterPro" id="IPR001969">
    <property type="entry name" value="Aspartic_peptidase_AS"/>
</dbReference>
<organism evidence="4 5">
    <name type="scientific">Orchesella dallaii</name>
    <dbReference type="NCBI Taxonomy" id="48710"/>
    <lineage>
        <taxon>Eukaryota</taxon>
        <taxon>Metazoa</taxon>
        <taxon>Ecdysozoa</taxon>
        <taxon>Arthropoda</taxon>
        <taxon>Hexapoda</taxon>
        <taxon>Collembola</taxon>
        <taxon>Entomobryomorpha</taxon>
        <taxon>Entomobryoidea</taxon>
        <taxon>Orchesellidae</taxon>
        <taxon>Orchesellinae</taxon>
        <taxon>Orchesella</taxon>
    </lineage>
</organism>
<feature type="region of interest" description="Disordered" evidence="2">
    <location>
        <begin position="1"/>
        <end position="26"/>
    </location>
</feature>
<comment type="caution">
    <text evidence="4">The sequence shown here is derived from an EMBL/GenBank/DDBJ whole genome shotgun (WGS) entry which is preliminary data.</text>
</comment>
<dbReference type="Proteomes" id="UP001642540">
    <property type="component" value="Unassembled WGS sequence"/>
</dbReference>
<protein>
    <recommendedName>
        <fullName evidence="3">Peptidase A2 domain-containing protein</fullName>
    </recommendedName>
</protein>
<reference evidence="4 5" key="1">
    <citation type="submission" date="2024-08" db="EMBL/GenBank/DDBJ databases">
        <authorList>
            <person name="Cucini C."/>
            <person name="Frati F."/>
        </authorList>
    </citation>
    <scope>NUCLEOTIDE SEQUENCE [LARGE SCALE GENOMIC DNA]</scope>
</reference>
<dbReference type="InterPro" id="IPR018061">
    <property type="entry name" value="Retropepsins"/>
</dbReference>
<evidence type="ECO:0000256" key="2">
    <source>
        <dbReference type="SAM" id="MobiDB-lite"/>
    </source>
</evidence>
<feature type="compositionally biased region" description="Basic and acidic residues" evidence="2">
    <location>
        <begin position="16"/>
        <end position="25"/>
    </location>
</feature>
<dbReference type="CDD" id="cd00303">
    <property type="entry name" value="retropepsin_like"/>
    <property type="match status" value="1"/>
</dbReference>
<keyword evidence="1" id="KW-0378">Hydrolase</keyword>
<dbReference type="Pfam" id="PF00077">
    <property type="entry name" value="RVP"/>
    <property type="match status" value="1"/>
</dbReference>
<dbReference type="Gene3D" id="2.40.70.10">
    <property type="entry name" value="Acid Proteases"/>
    <property type="match status" value="1"/>
</dbReference>
<evidence type="ECO:0000313" key="5">
    <source>
        <dbReference type="Proteomes" id="UP001642540"/>
    </source>
</evidence>
<evidence type="ECO:0000256" key="1">
    <source>
        <dbReference type="ARBA" id="ARBA00022801"/>
    </source>
</evidence>